<gene>
    <name evidence="10" type="ORF">Verru16b_02799</name>
</gene>
<dbReference type="AlphaFoldDB" id="A0A1D8AXU2"/>
<keyword evidence="6 7" id="KW-0472">Membrane</keyword>
<dbReference type="KEGG" id="obg:Verru16b_02799"/>
<dbReference type="PANTHER" id="PTHR14463">
    <property type="entry name" value="LIPASE MATURATION FACTOR"/>
    <property type="match status" value="1"/>
</dbReference>
<dbReference type="GO" id="GO:0051604">
    <property type="term" value="P:protein maturation"/>
    <property type="evidence" value="ECO:0007669"/>
    <property type="project" value="InterPro"/>
</dbReference>
<keyword evidence="4" id="KW-0256">Endoplasmic reticulum</keyword>
<dbReference type="Proteomes" id="UP000095228">
    <property type="component" value="Chromosome"/>
</dbReference>
<keyword evidence="11" id="KW-1185">Reference proteome</keyword>
<dbReference type="Pfam" id="PF06762">
    <property type="entry name" value="LMF1"/>
    <property type="match status" value="1"/>
</dbReference>
<evidence type="ECO:0000256" key="2">
    <source>
        <dbReference type="ARBA" id="ARBA00005512"/>
    </source>
</evidence>
<reference evidence="10 11" key="1">
    <citation type="submission" date="2016-06" db="EMBL/GenBank/DDBJ databases">
        <title>Three novel species with peptidoglycan cell walls form the new genus Lacunisphaera gen. nov. in the family Opitutaceae of the verrucomicrobial subdivision 4.</title>
        <authorList>
            <person name="Rast P."/>
            <person name="Gloeckner I."/>
            <person name="Jogler M."/>
            <person name="Boedeker C."/>
            <person name="Jeske O."/>
            <person name="Wiegand S."/>
            <person name="Reinhardt R."/>
            <person name="Schumann P."/>
            <person name="Rohde M."/>
            <person name="Spring S."/>
            <person name="Gloeckner F.O."/>
            <person name="Jogler C."/>
        </authorList>
    </citation>
    <scope>NUCLEOTIDE SEQUENCE [LARGE SCALE GENOMIC DNA]</scope>
    <source>
        <strain evidence="10 11">IG16b</strain>
    </source>
</reference>
<dbReference type="EMBL" id="CP016094">
    <property type="protein sequence ID" value="AOS45712.1"/>
    <property type="molecule type" value="Genomic_DNA"/>
</dbReference>
<evidence type="ECO:0000256" key="1">
    <source>
        <dbReference type="ARBA" id="ARBA00004477"/>
    </source>
</evidence>
<evidence type="ECO:0000256" key="3">
    <source>
        <dbReference type="ARBA" id="ARBA00022692"/>
    </source>
</evidence>
<dbReference type="OrthoDB" id="9801773at2"/>
<evidence type="ECO:0000259" key="9">
    <source>
        <dbReference type="Pfam" id="PF25179"/>
    </source>
</evidence>
<evidence type="ECO:0000259" key="8">
    <source>
        <dbReference type="Pfam" id="PF06762"/>
    </source>
</evidence>
<feature type="transmembrane region" description="Helical" evidence="7">
    <location>
        <begin position="259"/>
        <end position="278"/>
    </location>
</feature>
<feature type="transmembrane region" description="Helical" evidence="7">
    <location>
        <begin position="118"/>
        <end position="137"/>
    </location>
</feature>
<comment type="subcellular location">
    <subcellularLocation>
        <location evidence="1">Endoplasmic reticulum membrane</location>
        <topology evidence="1">Multi-pass membrane protein</topology>
    </subcellularLocation>
</comment>
<evidence type="ECO:0000256" key="4">
    <source>
        <dbReference type="ARBA" id="ARBA00022824"/>
    </source>
</evidence>
<accession>A0A1D8AXU2</accession>
<comment type="similarity">
    <text evidence="2">Belongs to the lipase maturation factor family.</text>
</comment>
<feature type="transmembrane region" description="Helical" evidence="7">
    <location>
        <begin position="143"/>
        <end position="160"/>
    </location>
</feature>
<keyword evidence="5 7" id="KW-1133">Transmembrane helix</keyword>
<dbReference type="RefSeq" id="WP_069962831.1">
    <property type="nucleotide sequence ID" value="NZ_CP016094.1"/>
</dbReference>
<dbReference type="Pfam" id="PF25179">
    <property type="entry name" value="LMF1_C"/>
    <property type="match status" value="1"/>
</dbReference>
<proteinExistence type="inferred from homology"/>
<dbReference type="STRING" id="1838286.Verru16b_02799"/>
<feature type="transmembrane region" description="Helical" evidence="7">
    <location>
        <begin position="29"/>
        <end position="46"/>
    </location>
</feature>
<feature type="transmembrane region" description="Helical" evidence="7">
    <location>
        <begin position="230"/>
        <end position="252"/>
    </location>
</feature>
<dbReference type="InterPro" id="IPR009613">
    <property type="entry name" value="LMF"/>
</dbReference>
<dbReference type="InterPro" id="IPR057433">
    <property type="entry name" value="LMF1/2_C"/>
</dbReference>
<evidence type="ECO:0000256" key="7">
    <source>
        <dbReference type="SAM" id="Phobius"/>
    </source>
</evidence>
<sequence>MTLLRRAWLELGNFAARDGRATYLWPRWLVLRAIGIVYLLIFWGIHTEGRALIGPDGLAPVERFCAHLREVFPHPLERFIRAPSLFWVSSGPGMITLLTWTGLGAAAALVLNLWPRMALFACWACFLSFVSTWGLFSPTIIDQLMLETALLAIVFAPAGLRPGLGASRPPSALAVFMMRWLLFRIMFGSGLIKAFAGDTHWRDFTALDVMYETSPAPTILGFFDHQLPHAWHVGEIGLTFAAELLAPLLAVFGGARGRWVALGLWVALQGGIQLTGNFGWLNTAAIALGLLLLDDQMLAAAARRLRASRLAAWFEGAPAAKVAPSRRWMHHGLTALLWLHFGLGLHAFVVEATGRTVIGKPDPRERPVDYLFRDFRLANAYVPFASFPATKLEVEFAGSNDGGATWRPYLFHYKPQLEDRISPFLAPRFARFESSLQLALYEQSPVLPGVARQLLRRNPDVMGLFRDDPFEDRPATMIRIVVFEFKFTDLPTWRETGRFWTKGYVADFTQPLSLDADGNLTGPPPPAPPAG</sequence>
<name>A0A1D8AXU2_9BACT</name>
<keyword evidence="3 7" id="KW-0812">Transmembrane</keyword>
<feature type="transmembrane region" description="Helical" evidence="7">
    <location>
        <begin position="85"/>
        <end position="111"/>
    </location>
</feature>
<evidence type="ECO:0000313" key="10">
    <source>
        <dbReference type="EMBL" id="AOS45712.1"/>
    </source>
</evidence>
<feature type="domain" description="Lipase maturation factor 1/2 N-terminal" evidence="8">
    <location>
        <begin position="141"/>
        <end position="299"/>
    </location>
</feature>
<feature type="transmembrane region" description="Helical" evidence="7">
    <location>
        <begin position="172"/>
        <end position="192"/>
    </location>
</feature>
<evidence type="ECO:0000313" key="11">
    <source>
        <dbReference type="Proteomes" id="UP000095228"/>
    </source>
</evidence>
<evidence type="ECO:0000256" key="5">
    <source>
        <dbReference type="ARBA" id="ARBA00022989"/>
    </source>
</evidence>
<dbReference type="InterPro" id="IPR057434">
    <property type="entry name" value="LMF1/2_N"/>
</dbReference>
<organism evidence="10 11">
    <name type="scientific">Lacunisphaera limnophila</name>
    <dbReference type="NCBI Taxonomy" id="1838286"/>
    <lineage>
        <taxon>Bacteria</taxon>
        <taxon>Pseudomonadati</taxon>
        <taxon>Verrucomicrobiota</taxon>
        <taxon>Opitutia</taxon>
        <taxon>Opitutales</taxon>
        <taxon>Opitutaceae</taxon>
        <taxon>Lacunisphaera</taxon>
    </lineage>
</organism>
<evidence type="ECO:0000256" key="6">
    <source>
        <dbReference type="ARBA" id="ARBA00023136"/>
    </source>
</evidence>
<dbReference type="PANTHER" id="PTHR14463:SF10">
    <property type="entry name" value="LIPASE MATURATION FACTOR 1"/>
    <property type="match status" value="1"/>
</dbReference>
<feature type="domain" description="Lipase maturation factor 1/2 C-terminal" evidence="9">
    <location>
        <begin position="377"/>
        <end position="508"/>
    </location>
</feature>
<protein>
    <recommendedName>
        <fullName evidence="12">Vitamin K-dependent gamma-carboxylase</fullName>
    </recommendedName>
</protein>
<evidence type="ECO:0008006" key="12">
    <source>
        <dbReference type="Google" id="ProtNLM"/>
    </source>
</evidence>